<reference evidence="1 2" key="1">
    <citation type="journal article" date="2019" name="Int. J. Syst. Evol. Microbiol.">
        <title>The Global Catalogue of Microorganisms (GCM) 10K type strain sequencing project: providing services to taxonomists for standard genome sequencing and annotation.</title>
        <authorList>
            <consortium name="The Broad Institute Genomics Platform"/>
            <consortium name="The Broad Institute Genome Sequencing Center for Infectious Disease"/>
            <person name="Wu L."/>
            <person name="Ma J."/>
        </authorList>
    </citation>
    <scope>NUCLEOTIDE SEQUENCE [LARGE SCALE GENOMIC DNA]</scope>
    <source>
        <strain evidence="1 2">JCM 10425</strain>
    </source>
</reference>
<gene>
    <name evidence="1" type="ORF">GCM10009539_33000</name>
</gene>
<dbReference type="EMBL" id="BAAAGX010000012">
    <property type="protein sequence ID" value="GAA0244970.1"/>
    <property type="molecule type" value="Genomic_DNA"/>
</dbReference>
<name>A0ABN0UBB9_9ACTN</name>
<comment type="caution">
    <text evidence="1">The sequence shown here is derived from an EMBL/GenBank/DDBJ whole genome shotgun (WGS) entry which is preliminary data.</text>
</comment>
<evidence type="ECO:0000313" key="1">
    <source>
        <dbReference type="EMBL" id="GAA0244970.1"/>
    </source>
</evidence>
<proteinExistence type="predicted"/>
<dbReference type="Pfam" id="PF06626">
    <property type="entry name" value="DUF1152"/>
    <property type="match status" value="1"/>
</dbReference>
<protein>
    <recommendedName>
        <fullName evidence="3">DUF1152 domain-containing protein</fullName>
    </recommendedName>
</protein>
<organism evidence="1 2">
    <name type="scientific">Cryptosporangium japonicum</name>
    <dbReference type="NCBI Taxonomy" id="80872"/>
    <lineage>
        <taxon>Bacteria</taxon>
        <taxon>Bacillati</taxon>
        <taxon>Actinomycetota</taxon>
        <taxon>Actinomycetes</taxon>
        <taxon>Cryptosporangiales</taxon>
        <taxon>Cryptosporangiaceae</taxon>
        <taxon>Cryptosporangium</taxon>
    </lineage>
</organism>
<sequence>MRLYVAAGGGGDAIAAALLHDDPTTRPVILTYAWERLILDPVPGPRSVDDFDGLGQDVPGIAEILATTKARPPARSPLPRLTTTLDARLFLLDPAGGAVGMREQIRAAVACFQPDDVIVVDVGGDIIARGDEPGLRSPMADALVLAAAQNLDVPAQVWVAGPGLDGELTEAEALARVDELGGVLHCSLTVADTHAIGDALDWHPTEATRLLVAAGFGYRGIVEIRDKGSLVALSERSADVYEFRLDRVFASSSLSQDFVGSTSLETVNAATRARSAHSELDYERAKASTEPTGTIRSSNPSEILTAGNIRGADYLTPRRYAELTGIALNRSHPTTADLLIPTSTNETDRVD</sequence>
<keyword evidence="2" id="KW-1185">Reference proteome</keyword>
<accession>A0ABN0UBB9</accession>
<evidence type="ECO:0008006" key="3">
    <source>
        <dbReference type="Google" id="ProtNLM"/>
    </source>
</evidence>
<evidence type="ECO:0000313" key="2">
    <source>
        <dbReference type="Proteomes" id="UP001500967"/>
    </source>
</evidence>
<dbReference type="Proteomes" id="UP001500967">
    <property type="component" value="Unassembled WGS sequence"/>
</dbReference>
<dbReference type="InterPro" id="IPR010581">
    <property type="entry name" value="DUF1152"/>
</dbReference>
<dbReference type="RefSeq" id="WP_344649715.1">
    <property type="nucleotide sequence ID" value="NZ_BAAAGX010000012.1"/>
</dbReference>